<dbReference type="EMBL" id="MVGT01002455">
    <property type="protein sequence ID" value="OVA07580.1"/>
    <property type="molecule type" value="Genomic_DNA"/>
</dbReference>
<dbReference type="SMART" id="SM00353">
    <property type="entry name" value="HLH"/>
    <property type="match status" value="1"/>
</dbReference>
<evidence type="ECO:0000259" key="5">
    <source>
        <dbReference type="PROSITE" id="PS50888"/>
    </source>
</evidence>
<keyword evidence="3" id="KW-0804">Transcription</keyword>
<protein>
    <submittedName>
        <fullName evidence="6">Myc-type</fullName>
    </submittedName>
</protein>
<gene>
    <name evidence="6" type="ORF">BVC80_8965g8</name>
</gene>
<dbReference type="PANTHER" id="PTHR31945:SF63">
    <property type="entry name" value="TRANSCRIPTION FACTOR BHLH90"/>
    <property type="match status" value="1"/>
</dbReference>
<dbReference type="Proteomes" id="UP000195402">
    <property type="component" value="Unassembled WGS sequence"/>
</dbReference>
<evidence type="ECO:0000256" key="4">
    <source>
        <dbReference type="ARBA" id="ARBA00023242"/>
    </source>
</evidence>
<dbReference type="InParanoid" id="A0A200QAT9"/>
<evidence type="ECO:0000313" key="6">
    <source>
        <dbReference type="EMBL" id="OVA07580.1"/>
    </source>
</evidence>
<dbReference type="InterPro" id="IPR011598">
    <property type="entry name" value="bHLH_dom"/>
</dbReference>
<dbReference type="Pfam" id="PF22754">
    <property type="entry name" value="bHLH-TF_ACT-like_plant"/>
    <property type="match status" value="1"/>
</dbReference>
<dbReference type="Gene3D" id="4.10.280.10">
    <property type="entry name" value="Helix-loop-helix DNA-binding domain"/>
    <property type="match status" value="1"/>
</dbReference>
<dbReference type="GO" id="GO:0005634">
    <property type="term" value="C:nucleus"/>
    <property type="evidence" value="ECO:0007669"/>
    <property type="project" value="UniProtKB-SubCell"/>
</dbReference>
<sequence>MGEWETEMREVEWLRPLVRTESWDYCVIWKLGEGSTRIIEWMGCCCGGAEDTQDDGENHLFKPCRDVVFPHPRRTKTCDAIAKLPTSIPLSSGYSLSLSLSLSLSHLYSCCFGEKIGTRVLIPFLGCLIELFAAKHVPKDQKIINFLMALYNISLEQETMKLNPKSNKCLIEQPLQGFMSSCPPSVDYLNDNSVQQYHPLKTQHNFDLFFEGSSTGSIPSEDPSSLDSGFNCGSQKFCALEQSLGITDNSLLRQDLDLISNCGDLMEEGEENLKVFRSSEGDRHKSKNLIAERNRRHKLKDRLYNLRALVPKITKMDILSTLGDSISFIKELQKKVKDLQNELKYMEEEDNYCNEYLKIPHFDLVANEKIKTKYHEVRQLSPAELDSSTDTMREMEVQVEVNQIGVKEFVLKFFCEQKRGGFGRLMEAMNSLGLKVTNANVTTFKGMVLNILILEAGSEEVQAQEVKDSLFDLTRSNIKPSF</sequence>
<reference evidence="6 7" key="1">
    <citation type="journal article" date="2017" name="Mol. Plant">
        <title>The Genome of Medicinal Plant Macleaya cordata Provides New Insights into Benzylisoquinoline Alkaloids Metabolism.</title>
        <authorList>
            <person name="Liu X."/>
            <person name="Liu Y."/>
            <person name="Huang P."/>
            <person name="Ma Y."/>
            <person name="Qing Z."/>
            <person name="Tang Q."/>
            <person name="Cao H."/>
            <person name="Cheng P."/>
            <person name="Zheng Y."/>
            <person name="Yuan Z."/>
            <person name="Zhou Y."/>
            <person name="Liu J."/>
            <person name="Tang Z."/>
            <person name="Zhuo Y."/>
            <person name="Zhang Y."/>
            <person name="Yu L."/>
            <person name="Huang J."/>
            <person name="Yang P."/>
            <person name="Peng Q."/>
            <person name="Zhang J."/>
            <person name="Jiang W."/>
            <person name="Zhang Z."/>
            <person name="Lin K."/>
            <person name="Ro D.K."/>
            <person name="Chen X."/>
            <person name="Xiong X."/>
            <person name="Shang Y."/>
            <person name="Huang S."/>
            <person name="Zeng J."/>
        </authorList>
    </citation>
    <scope>NUCLEOTIDE SEQUENCE [LARGE SCALE GENOMIC DNA]</scope>
    <source>
        <strain evidence="7">cv. BLH2017</strain>
        <tissue evidence="6">Root</tissue>
    </source>
</reference>
<dbReference type="PROSITE" id="PS50888">
    <property type="entry name" value="BHLH"/>
    <property type="match status" value="1"/>
</dbReference>
<evidence type="ECO:0000256" key="3">
    <source>
        <dbReference type="ARBA" id="ARBA00023163"/>
    </source>
</evidence>
<evidence type="ECO:0000313" key="7">
    <source>
        <dbReference type="Proteomes" id="UP000195402"/>
    </source>
</evidence>
<dbReference type="STRING" id="56857.A0A200QAT9"/>
<keyword evidence="4" id="KW-0539">Nucleus</keyword>
<keyword evidence="7" id="KW-1185">Reference proteome</keyword>
<accession>A0A200QAT9</accession>
<dbReference type="InterPro" id="IPR036638">
    <property type="entry name" value="HLH_DNA-bd_sf"/>
</dbReference>
<dbReference type="OrthoDB" id="1890947at2759"/>
<dbReference type="InterPro" id="IPR054502">
    <property type="entry name" value="bHLH-TF_ACT-like_plant"/>
</dbReference>
<name>A0A200QAT9_MACCD</name>
<dbReference type="OMA" id="GEWETEM"/>
<dbReference type="Pfam" id="PF00010">
    <property type="entry name" value="HLH"/>
    <property type="match status" value="1"/>
</dbReference>
<dbReference type="GO" id="GO:0003700">
    <property type="term" value="F:DNA-binding transcription factor activity"/>
    <property type="evidence" value="ECO:0007669"/>
    <property type="project" value="TreeGrafter"/>
</dbReference>
<comment type="caution">
    <text evidence="6">The sequence shown here is derived from an EMBL/GenBank/DDBJ whole genome shotgun (WGS) entry which is preliminary data.</text>
</comment>
<evidence type="ECO:0000256" key="1">
    <source>
        <dbReference type="ARBA" id="ARBA00004123"/>
    </source>
</evidence>
<keyword evidence="2" id="KW-0805">Transcription regulation</keyword>
<feature type="domain" description="BHLH" evidence="5">
    <location>
        <begin position="283"/>
        <end position="332"/>
    </location>
</feature>
<dbReference type="GO" id="GO:0043565">
    <property type="term" value="F:sequence-specific DNA binding"/>
    <property type="evidence" value="ECO:0007669"/>
    <property type="project" value="TreeGrafter"/>
</dbReference>
<evidence type="ECO:0000256" key="2">
    <source>
        <dbReference type="ARBA" id="ARBA00023015"/>
    </source>
</evidence>
<proteinExistence type="predicted"/>
<dbReference type="InterPro" id="IPR051358">
    <property type="entry name" value="TF_AMS/ICE1/BHLH6-like"/>
</dbReference>
<organism evidence="6 7">
    <name type="scientific">Macleaya cordata</name>
    <name type="common">Five-seeded plume-poppy</name>
    <name type="synonym">Bocconia cordata</name>
    <dbReference type="NCBI Taxonomy" id="56857"/>
    <lineage>
        <taxon>Eukaryota</taxon>
        <taxon>Viridiplantae</taxon>
        <taxon>Streptophyta</taxon>
        <taxon>Embryophyta</taxon>
        <taxon>Tracheophyta</taxon>
        <taxon>Spermatophyta</taxon>
        <taxon>Magnoliopsida</taxon>
        <taxon>Ranunculales</taxon>
        <taxon>Papaveraceae</taxon>
        <taxon>Papaveroideae</taxon>
        <taxon>Macleaya</taxon>
    </lineage>
</organism>
<dbReference type="PANTHER" id="PTHR31945">
    <property type="entry name" value="TRANSCRIPTION FACTOR SCREAM2-RELATED"/>
    <property type="match status" value="1"/>
</dbReference>
<comment type="subcellular location">
    <subcellularLocation>
        <location evidence="1">Nucleus</location>
    </subcellularLocation>
</comment>
<dbReference type="AlphaFoldDB" id="A0A200QAT9"/>
<dbReference type="SUPFAM" id="SSF47459">
    <property type="entry name" value="HLH, helix-loop-helix DNA-binding domain"/>
    <property type="match status" value="1"/>
</dbReference>
<dbReference type="GO" id="GO:0046983">
    <property type="term" value="F:protein dimerization activity"/>
    <property type="evidence" value="ECO:0007669"/>
    <property type="project" value="InterPro"/>
</dbReference>